<dbReference type="NCBIfam" id="TIGR00507">
    <property type="entry name" value="aroE"/>
    <property type="match status" value="1"/>
</dbReference>
<organism evidence="11 12">
    <name type="scientific">Asaia siamensis</name>
    <dbReference type="NCBI Taxonomy" id="110479"/>
    <lineage>
        <taxon>Bacteria</taxon>
        <taxon>Pseudomonadati</taxon>
        <taxon>Pseudomonadota</taxon>
        <taxon>Alphaproteobacteria</taxon>
        <taxon>Acetobacterales</taxon>
        <taxon>Acetobacteraceae</taxon>
        <taxon>Asaia</taxon>
    </lineage>
</organism>
<evidence type="ECO:0000256" key="6">
    <source>
        <dbReference type="ARBA" id="ARBA00023141"/>
    </source>
</evidence>
<evidence type="ECO:0000256" key="7">
    <source>
        <dbReference type="ARBA" id="ARBA00049442"/>
    </source>
</evidence>
<comment type="subunit">
    <text evidence="8">Homodimer.</text>
</comment>
<dbReference type="Pfam" id="PF08501">
    <property type="entry name" value="Shikimate_dh_N"/>
    <property type="match status" value="1"/>
</dbReference>
<keyword evidence="4 8" id="KW-0521">NADP</keyword>
<feature type="active site" description="Proton acceptor" evidence="8">
    <location>
        <position position="103"/>
    </location>
</feature>
<accession>A0ABQ1LH26</accession>
<name>A0ABQ1LH26_9PROT</name>
<keyword evidence="6 8" id="KW-0057">Aromatic amino acid biosynthesis</keyword>
<dbReference type="InterPro" id="IPR022893">
    <property type="entry name" value="Shikimate_DH_fam"/>
</dbReference>
<feature type="binding site" evidence="8">
    <location>
        <position position="282"/>
    </location>
    <ligand>
        <name>shikimate</name>
        <dbReference type="ChEBI" id="CHEBI:36208"/>
    </ligand>
</feature>
<comment type="catalytic activity">
    <reaction evidence="7 8">
        <text>shikimate + NADP(+) = 3-dehydroshikimate + NADPH + H(+)</text>
        <dbReference type="Rhea" id="RHEA:17737"/>
        <dbReference type="ChEBI" id="CHEBI:15378"/>
        <dbReference type="ChEBI" id="CHEBI:16630"/>
        <dbReference type="ChEBI" id="CHEBI:36208"/>
        <dbReference type="ChEBI" id="CHEBI:57783"/>
        <dbReference type="ChEBI" id="CHEBI:58349"/>
        <dbReference type="EC" id="1.1.1.25"/>
    </reaction>
</comment>
<keyword evidence="3 8" id="KW-0028">Amino-acid biosynthesis</keyword>
<evidence type="ECO:0000256" key="5">
    <source>
        <dbReference type="ARBA" id="ARBA00023002"/>
    </source>
</evidence>
<evidence type="ECO:0000256" key="2">
    <source>
        <dbReference type="ARBA" id="ARBA00012962"/>
    </source>
</evidence>
<dbReference type="Gene3D" id="3.40.50.720">
    <property type="entry name" value="NAD(P)-binding Rossmann-like Domain"/>
    <property type="match status" value="1"/>
</dbReference>
<comment type="pathway">
    <text evidence="1 8">Metabolic intermediate biosynthesis; chorismate biosynthesis; chorismate from D-erythrose 4-phosphate and phosphoenolpyruvate: step 4/7.</text>
</comment>
<evidence type="ECO:0000256" key="4">
    <source>
        <dbReference type="ARBA" id="ARBA00022857"/>
    </source>
</evidence>
<feature type="domain" description="Shikimate dehydrogenase substrate binding N-terminal" evidence="10">
    <location>
        <begin position="44"/>
        <end position="126"/>
    </location>
</feature>
<evidence type="ECO:0000259" key="9">
    <source>
        <dbReference type="Pfam" id="PF01488"/>
    </source>
</evidence>
<reference evidence="12" key="1">
    <citation type="journal article" date="2019" name="Int. J. Syst. Evol. Microbiol.">
        <title>The Global Catalogue of Microorganisms (GCM) 10K type strain sequencing project: providing services to taxonomists for standard genome sequencing and annotation.</title>
        <authorList>
            <consortium name="The Broad Institute Genomics Platform"/>
            <consortium name="The Broad Institute Genome Sequencing Center for Infectious Disease"/>
            <person name="Wu L."/>
            <person name="Ma J."/>
        </authorList>
    </citation>
    <scope>NUCLEOTIDE SEQUENCE [LARGE SCALE GENOMIC DNA]</scope>
    <source>
        <strain evidence="12">CCM 7132</strain>
    </source>
</reference>
<feature type="binding site" evidence="8">
    <location>
        <begin position="186"/>
        <end position="191"/>
    </location>
    <ligand>
        <name>NADP(+)</name>
        <dbReference type="ChEBI" id="CHEBI:58349"/>
    </ligand>
</feature>
<dbReference type="InterPro" id="IPR036291">
    <property type="entry name" value="NAD(P)-bd_dom_sf"/>
</dbReference>
<protein>
    <recommendedName>
        <fullName evidence="2 8">Shikimate dehydrogenase (NADP(+))</fullName>
        <shortName evidence="8">SDH</shortName>
        <ecNumber evidence="2 8">1.1.1.25</ecNumber>
    </recommendedName>
</protein>
<dbReference type="PANTHER" id="PTHR21089:SF1">
    <property type="entry name" value="BIFUNCTIONAL 3-DEHYDROQUINATE DEHYDRATASE_SHIKIMATE DEHYDROGENASE, CHLOROPLASTIC"/>
    <property type="match status" value="1"/>
</dbReference>
<dbReference type="EMBL" id="BMCH01000001">
    <property type="protein sequence ID" value="GGC23698.1"/>
    <property type="molecule type" value="Genomic_DNA"/>
</dbReference>
<comment type="function">
    <text evidence="8">Involved in the biosynthesis of the chorismate, which leads to the biosynthesis of aromatic amino acids. Catalyzes the reversible NADPH linked reduction of 3-dehydroshikimate (DHSA) to yield shikimate (SA).</text>
</comment>
<dbReference type="InterPro" id="IPR011342">
    <property type="entry name" value="Shikimate_DH"/>
</dbReference>
<dbReference type="EC" id="1.1.1.25" evidence="2 8"/>
<feature type="binding site" evidence="8">
    <location>
        <position position="140"/>
    </location>
    <ligand>
        <name>shikimate</name>
        <dbReference type="ChEBI" id="CHEBI:36208"/>
    </ligand>
</feature>
<dbReference type="SUPFAM" id="SSF51735">
    <property type="entry name" value="NAD(P)-binding Rossmann-fold domains"/>
    <property type="match status" value="1"/>
</dbReference>
<evidence type="ECO:0000256" key="3">
    <source>
        <dbReference type="ARBA" id="ARBA00022605"/>
    </source>
</evidence>
<evidence type="ECO:0000313" key="11">
    <source>
        <dbReference type="EMBL" id="GGC23698.1"/>
    </source>
</evidence>
<comment type="caution">
    <text evidence="8">Lacks conserved residue(s) required for the propagation of feature annotation.</text>
</comment>
<comment type="caution">
    <text evidence="11">The sequence shown here is derived from an EMBL/GenBank/DDBJ whole genome shotgun (WGS) entry which is preliminary data.</text>
</comment>
<sequence>MGTETGAAIAALLERHLRGELSLDEAKAALAALFPGGMPKLAAVTGWPLTYTRSPILHNYWCACCGIDGLYLRLPLAPEDFEPGIRALQALGFAGLNVTIPHKEAAFALVDRRTPPAQRAGSVNTLIFEADGTVTGDCTDGVGYIDSLKEAGVSLPRKALVLGAGGASRAVCAALLDAGCTLTLANRTKSRAEGIVSALEGGDVISWEDWTVHLPDAELLVNTTSLGMKGQEGFDWGNCLTQAAPSLVVSDIVYMPLETPLLAAARARGLKAVDGLGMLIHQARPGFAAWFGPYPKADATLRARLVETLD</sequence>
<feature type="binding site" evidence="8">
    <location>
        <position position="124"/>
    </location>
    <ligand>
        <name>shikimate</name>
        <dbReference type="ChEBI" id="CHEBI:36208"/>
    </ligand>
</feature>
<dbReference type="InterPro" id="IPR006151">
    <property type="entry name" value="Shikm_DH/Glu-tRNA_Rdtase"/>
</dbReference>
<dbReference type="Gene3D" id="3.40.50.10860">
    <property type="entry name" value="Leucine Dehydrogenase, chain A, domain 1"/>
    <property type="match status" value="1"/>
</dbReference>
<dbReference type="HAMAP" id="MF_00222">
    <property type="entry name" value="Shikimate_DH_AroE"/>
    <property type="match status" value="1"/>
</dbReference>
<proteinExistence type="inferred from homology"/>
<evidence type="ECO:0000256" key="1">
    <source>
        <dbReference type="ARBA" id="ARBA00004871"/>
    </source>
</evidence>
<evidence type="ECO:0000313" key="12">
    <source>
        <dbReference type="Proteomes" id="UP000637769"/>
    </source>
</evidence>
<dbReference type="Pfam" id="PF01488">
    <property type="entry name" value="Shikimate_DH"/>
    <property type="match status" value="1"/>
</dbReference>
<feature type="binding site" evidence="8">
    <location>
        <position position="252"/>
    </location>
    <ligand>
        <name>NADP(+)</name>
        <dbReference type="ChEBI" id="CHEBI:58349"/>
    </ligand>
</feature>
<feature type="domain" description="Quinate/shikimate 5-dehydrogenase/glutamyl-tRNA reductase" evidence="9">
    <location>
        <begin position="157"/>
        <end position="225"/>
    </location>
</feature>
<dbReference type="InterPro" id="IPR013708">
    <property type="entry name" value="Shikimate_DH-bd_N"/>
</dbReference>
<feature type="binding site" evidence="8">
    <location>
        <position position="254"/>
    </location>
    <ligand>
        <name>shikimate</name>
        <dbReference type="ChEBI" id="CHEBI:36208"/>
    </ligand>
</feature>
<dbReference type="PANTHER" id="PTHR21089">
    <property type="entry name" value="SHIKIMATE DEHYDROGENASE"/>
    <property type="match status" value="1"/>
</dbReference>
<keyword evidence="12" id="KW-1185">Reference proteome</keyword>
<dbReference type="InterPro" id="IPR046346">
    <property type="entry name" value="Aminoacid_DH-like_N_sf"/>
</dbReference>
<evidence type="ECO:0000256" key="8">
    <source>
        <dbReference type="HAMAP-Rule" id="MF_00222"/>
    </source>
</evidence>
<gene>
    <name evidence="8 11" type="primary">aroE</name>
    <name evidence="11" type="ORF">GCM10007207_06180</name>
</gene>
<feature type="binding site" evidence="8">
    <location>
        <begin position="163"/>
        <end position="167"/>
    </location>
    <ligand>
        <name>NADP(+)</name>
        <dbReference type="ChEBI" id="CHEBI:58349"/>
    </ligand>
</feature>
<feature type="binding site" evidence="8">
    <location>
        <position position="99"/>
    </location>
    <ligand>
        <name>shikimate</name>
        <dbReference type="ChEBI" id="CHEBI:36208"/>
    </ligand>
</feature>
<evidence type="ECO:0000259" key="10">
    <source>
        <dbReference type="Pfam" id="PF08501"/>
    </source>
</evidence>
<dbReference type="Proteomes" id="UP000637769">
    <property type="component" value="Unassembled WGS sequence"/>
</dbReference>
<feature type="binding site" evidence="8">
    <location>
        <begin position="52"/>
        <end position="54"/>
    </location>
    <ligand>
        <name>shikimate</name>
        <dbReference type="ChEBI" id="CHEBI:36208"/>
    </ligand>
</feature>
<feature type="binding site" evidence="8">
    <location>
        <position position="275"/>
    </location>
    <ligand>
        <name>NADP(+)</name>
        <dbReference type="ChEBI" id="CHEBI:58349"/>
    </ligand>
</feature>
<keyword evidence="5 8" id="KW-0560">Oxidoreductase</keyword>
<comment type="similarity">
    <text evidence="8">Belongs to the shikimate dehydrogenase family.</text>
</comment>
<dbReference type="SUPFAM" id="SSF53223">
    <property type="entry name" value="Aminoacid dehydrogenase-like, N-terminal domain"/>
    <property type="match status" value="1"/>
</dbReference>
<dbReference type="CDD" id="cd01065">
    <property type="entry name" value="NAD_bind_Shikimate_DH"/>
    <property type="match status" value="1"/>
</dbReference>